<organism evidence="2 3">
    <name type="scientific">Canicola haemoglobinophilus</name>
    <dbReference type="NCBI Taxonomy" id="733"/>
    <lineage>
        <taxon>Bacteria</taxon>
        <taxon>Pseudomonadati</taxon>
        <taxon>Pseudomonadota</taxon>
        <taxon>Gammaproteobacteria</taxon>
        <taxon>Pasteurellales</taxon>
        <taxon>Pasteurellaceae</taxon>
        <taxon>Canicola</taxon>
    </lineage>
</organism>
<dbReference type="Proteomes" id="UP000254496">
    <property type="component" value="Unassembled WGS sequence"/>
</dbReference>
<reference evidence="2 3" key="1">
    <citation type="submission" date="2018-06" db="EMBL/GenBank/DDBJ databases">
        <authorList>
            <consortium name="Pathogen Informatics"/>
            <person name="Doyle S."/>
        </authorList>
    </citation>
    <scope>NUCLEOTIDE SEQUENCE [LARGE SCALE GENOMIC DNA]</scope>
    <source>
        <strain evidence="2 3">NCTC8540</strain>
    </source>
</reference>
<sequence>MMRFDEEEQSSVDNVVPNIQESSKLINNGTIESSTFYSFNMDVDNNEGARINELSLRVASGKVVNKGMLDYLKISDMTEYMNYSEKDSIENHTIVPSYLMRKVLQDILEKTSDKESAKTVDLRNINSNAVIARLLGIPEDKAADRLHELAKEKHKEIMSRYGEFEVDLRSGESGIVLIDRRGGYSSDFDVPYARWFEREDIKAPITKVFVDKETKINGSVSTKGADDTLIVQGSTNIENSKFVGFGHLVARNADWTLSDKDFKFGKTVTFEDGRIHLNKNGQVGNITSGTITNGKDALILVETDYALNGNFTNEGNIHFVSEPNSPEDDTKKNLTINGNYSGNGAIKMRVNVEKSPITNDKVIISETATGNTKIELANGPVGLKVRTREKATLVEAKAEGSNKNAFSLEKSSFGPYRYLLSTVNENGKIKWVLEQRFIGGGVGNIVSALSNSQQLFAHTYYDRTGAAKNDQGVWVRLGHQRKESQIGSSDSTITSNSTLSHLQIGYDIGSFAFKNGQLSYGAYVNYGTDNTKTQFIGESEKNRSKLKGYGLGLYSSYVKDNWYLDGWLSYNKFSNKLFTEEGINKYDMKALQASAELGYQYNIPVGSQQLAIKPQWQLIYTYIPNFDVAGFDGLKAENRHYLTSRLGVRLNLETAYQFKPFVELNWIYNMKDTAINLEDEKFKLEGNRHLKEVKVGFERLGLAKNAYLWGQVLGRFGTDKYREYAVQAGISYQF</sequence>
<feature type="domain" description="Autotransporter" evidence="1">
    <location>
        <begin position="466"/>
        <end position="734"/>
    </location>
</feature>
<dbReference type="SUPFAM" id="SSF51126">
    <property type="entry name" value="Pectin lyase-like"/>
    <property type="match status" value="1"/>
</dbReference>
<dbReference type="InterPro" id="IPR011050">
    <property type="entry name" value="Pectin_lyase_fold/virulence"/>
</dbReference>
<dbReference type="EMBL" id="UGHJ01000001">
    <property type="protein sequence ID" value="STO68362.1"/>
    <property type="molecule type" value="Genomic_DNA"/>
</dbReference>
<dbReference type="Gene3D" id="2.160.20.20">
    <property type="match status" value="1"/>
</dbReference>
<dbReference type="CDD" id="cd00253">
    <property type="entry name" value="PL_Passenger_AT"/>
    <property type="match status" value="1"/>
</dbReference>
<comment type="caution">
    <text evidence="2">The sequence shown here is derived from an EMBL/GenBank/DDBJ whole genome shotgun (WGS) entry which is preliminary data.</text>
</comment>
<dbReference type="Gene3D" id="2.40.128.130">
    <property type="entry name" value="Autotransporter beta-domain"/>
    <property type="match status" value="1"/>
</dbReference>
<dbReference type="SUPFAM" id="SSF103515">
    <property type="entry name" value="Autotransporter"/>
    <property type="match status" value="1"/>
</dbReference>
<dbReference type="AlphaFoldDB" id="A0AB38H7Y1"/>
<dbReference type="PROSITE" id="PS51208">
    <property type="entry name" value="AUTOTRANSPORTER"/>
    <property type="match status" value="1"/>
</dbReference>
<accession>A0AB38H7Y1</accession>
<evidence type="ECO:0000259" key="1">
    <source>
        <dbReference type="PROSITE" id="PS51208"/>
    </source>
</evidence>
<name>A0AB38H7Y1_9PAST</name>
<dbReference type="SMART" id="SM00869">
    <property type="entry name" value="Autotransporter"/>
    <property type="match status" value="1"/>
</dbReference>
<evidence type="ECO:0000313" key="2">
    <source>
        <dbReference type="EMBL" id="STO68362.1"/>
    </source>
</evidence>
<gene>
    <name evidence="2" type="primary">icsA</name>
    <name evidence="2" type="ORF">NCTC8540_00852</name>
</gene>
<dbReference type="InterPro" id="IPR043990">
    <property type="entry name" value="AC_1"/>
</dbReference>
<dbReference type="InterPro" id="IPR012332">
    <property type="entry name" value="Autotransporter_pectin_lyase_C"/>
</dbReference>
<dbReference type="Pfam" id="PF03797">
    <property type="entry name" value="Autotransporter"/>
    <property type="match status" value="1"/>
</dbReference>
<dbReference type="NCBIfam" id="TIGR01414">
    <property type="entry name" value="autotrans_barl"/>
    <property type="match status" value="1"/>
</dbReference>
<dbReference type="InterPro" id="IPR006315">
    <property type="entry name" value="OM_autotransptr_brl_dom"/>
</dbReference>
<protein>
    <submittedName>
        <fullName evidence="2">Autotransporter protein Las</fullName>
    </submittedName>
</protein>
<dbReference type="GO" id="GO:0019867">
    <property type="term" value="C:outer membrane"/>
    <property type="evidence" value="ECO:0007669"/>
    <property type="project" value="InterPro"/>
</dbReference>
<proteinExistence type="predicted"/>
<dbReference type="InterPro" id="IPR005546">
    <property type="entry name" value="Autotransporte_beta"/>
</dbReference>
<evidence type="ECO:0000313" key="3">
    <source>
        <dbReference type="Proteomes" id="UP000254496"/>
    </source>
</evidence>
<dbReference type="InterPro" id="IPR036709">
    <property type="entry name" value="Autotransporte_beta_dom_sf"/>
</dbReference>
<dbReference type="Pfam" id="PF18883">
    <property type="entry name" value="AC_1"/>
    <property type="match status" value="1"/>
</dbReference>
<dbReference type="RefSeq" id="WP_115072841.1">
    <property type="nucleotide sequence ID" value="NZ_UGHE01000002.1"/>
</dbReference>